<name>A0A1R3XKD7_9BACT</name>
<dbReference type="PANTHER" id="PTHR40590:SF1">
    <property type="entry name" value="CYTOPLASMIC PROTEIN"/>
    <property type="match status" value="1"/>
</dbReference>
<keyword evidence="3" id="KW-1185">Reference proteome</keyword>
<organism evidence="2 3">
    <name type="scientific">Pontibacter indicus</name>
    <dbReference type="NCBI Taxonomy" id="1317125"/>
    <lineage>
        <taxon>Bacteria</taxon>
        <taxon>Pseudomonadati</taxon>
        <taxon>Bacteroidota</taxon>
        <taxon>Cytophagia</taxon>
        <taxon>Cytophagales</taxon>
        <taxon>Hymenobacteraceae</taxon>
        <taxon>Pontibacter</taxon>
    </lineage>
</organism>
<dbReference type="RefSeq" id="WP_076669501.1">
    <property type="nucleotide sequence ID" value="NZ_FTPP01000002.1"/>
</dbReference>
<dbReference type="AlphaFoldDB" id="A0A1R3XKD7"/>
<dbReference type="CDD" id="cd14789">
    <property type="entry name" value="Tiki"/>
    <property type="match status" value="1"/>
</dbReference>
<keyword evidence="1" id="KW-0732">Signal</keyword>
<protein>
    <recommendedName>
        <fullName evidence="4">TraB family protein</fullName>
    </recommendedName>
</protein>
<evidence type="ECO:0000313" key="3">
    <source>
        <dbReference type="Proteomes" id="UP000187181"/>
    </source>
</evidence>
<dbReference type="Proteomes" id="UP000187181">
    <property type="component" value="Unassembled WGS sequence"/>
</dbReference>
<proteinExistence type="predicted"/>
<dbReference type="InterPro" id="IPR002816">
    <property type="entry name" value="TraB/PrgY/GumN_fam"/>
</dbReference>
<reference evidence="3" key="1">
    <citation type="submission" date="2017-01" db="EMBL/GenBank/DDBJ databases">
        <authorList>
            <person name="Varghese N."/>
            <person name="Submissions S."/>
        </authorList>
    </citation>
    <scope>NUCLEOTIDE SEQUENCE [LARGE SCALE GENOMIC DNA]</scope>
    <source>
        <strain evidence="3">LP100</strain>
    </source>
</reference>
<dbReference type="OrthoDB" id="9798714at2"/>
<sequence>MNYKNKIASLCILLVALLLSPTLSQAQKVKSKSAKAKTTAQAQPTATAKSLLWEISGNGLKQPSYLYGTYHLLNSSYLDTQPEVMKRFTESRGLVVETEIDSAKMMQMGALMVMPDNKLSNLLSKEDYALVNEEMKKQFGFELSMADQMKPMTLMLMLSMKDYQSMEVLKNYTGEPLDMYFANQNKKNNKKVSTLETMEQQFSLLYNHYPLDKQAEQLVAYIKNKGMAVELSNKLVQLYFNKDLEGIWALSQEYNELTGGGDMAYMTDERNKDWMTKLPAIMKEQSTFIAVGAAHLPGENGLLQLLQRAGYTVKPLQ</sequence>
<dbReference type="Pfam" id="PF01963">
    <property type="entry name" value="TraB_PrgY_gumN"/>
    <property type="match status" value="1"/>
</dbReference>
<dbReference type="PANTHER" id="PTHR40590">
    <property type="entry name" value="CYTOPLASMIC PROTEIN-RELATED"/>
    <property type="match status" value="1"/>
</dbReference>
<dbReference type="InterPro" id="IPR047111">
    <property type="entry name" value="YbaP-like"/>
</dbReference>
<feature type="chain" id="PRO_5012774432" description="TraB family protein" evidence="1">
    <location>
        <begin position="27"/>
        <end position="317"/>
    </location>
</feature>
<feature type="signal peptide" evidence="1">
    <location>
        <begin position="1"/>
        <end position="26"/>
    </location>
</feature>
<evidence type="ECO:0008006" key="4">
    <source>
        <dbReference type="Google" id="ProtNLM"/>
    </source>
</evidence>
<evidence type="ECO:0000313" key="2">
    <source>
        <dbReference type="EMBL" id="SIT91741.1"/>
    </source>
</evidence>
<accession>A0A1R3XKD7</accession>
<dbReference type="STRING" id="1317125.SAMN05444128_2659"/>
<gene>
    <name evidence="2" type="ORF">SAMN05444128_2659</name>
</gene>
<evidence type="ECO:0000256" key="1">
    <source>
        <dbReference type="SAM" id="SignalP"/>
    </source>
</evidence>
<dbReference type="EMBL" id="FTPP01000002">
    <property type="protein sequence ID" value="SIT91741.1"/>
    <property type="molecule type" value="Genomic_DNA"/>
</dbReference>